<dbReference type="SMART" id="SM00896">
    <property type="entry name" value="FDX-ACB"/>
    <property type="match status" value="1"/>
</dbReference>
<dbReference type="Pfam" id="PF03484">
    <property type="entry name" value="B5"/>
    <property type="match status" value="1"/>
</dbReference>
<dbReference type="InterPro" id="IPR036690">
    <property type="entry name" value="Fdx_antiC-bd_sf"/>
</dbReference>
<dbReference type="GO" id="GO:0006432">
    <property type="term" value="P:phenylalanyl-tRNA aminoacylation"/>
    <property type="evidence" value="ECO:0007669"/>
    <property type="project" value="UniProtKB-UniRule"/>
</dbReference>
<dbReference type="Pfam" id="PF17759">
    <property type="entry name" value="tRNA_synthFbeta"/>
    <property type="match status" value="1"/>
</dbReference>
<dbReference type="EMBL" id="JABZMK010000002">
    <property type="protein sequence ID" value="MBF1128720.1"/>
    <property type="molecule type" value="Genomic_DNA"/>
</dbReference>
<keyword evidence="5 16" id="KW-0820">tRNA-binding</keyword>
<evidence type="ECO:0000256" key="5">
    <source>
        <dbReference type="ARBA" id="ARBA00022555"/>
    </source>
</evidence>
<gene>
    <name evidence="15" type="primary">pheT</name>
    <name evidence="20" type="ORF">HXL70_01520</name>
</gene>
<feature type="binding site" evidence="15">
    <location>
        <position position="476"/>
    </location>
    <ligand>
        <name>Mg(2+)</name>
        <dbReference type="ChEBI" id="CHEBI:18420"/>
        <note>shared with alpha subunit</note>
    </ligand>
</feature>
<dbReference type="InterPro" id="IPR020825">
    <property type="entry name" value="Phe-tRNA_synthase-like_B3/B4"/>
</dbReference>
<evidence type="ECO:0000256" key="16">
    <source>
        <dbReference type="PROSITE-ProRule" id="PRU00209"/>
    </source>
</evidence>
<dbReference type="GO" id="GO:0000287">
    <property type="term" value="F:magnesium ion binding"/>
    <property type="evidence" value="ECO:0007669"/>
    <property type="project" value="UniProtKB-UniRule"/>
</dbReference>
<evidence type="ECO:0000256" key="10">
    <source>
        <dbReference type="ARBA" id="ARBA00022842"/>
    </source>
</evidence>
<keyword evidence="12 15" id="KW-0648">Protein biosynthesis</keyword>
<dbReference type="InterPro" id="IPR005146">
    <property type="entry name" value="B3/B4_tRNA-bd"/>
</dbReference>
<dbReference type="CDD" id="cd02796">
    <property type="entry name" value="tRNA_bind_bactPheRS"/>
    <property type="match status" value="1"/>
</dbReference>
<dbReference type="AlphaFoldDB" id="A0A930B774"/>
<dbReference type="GO" id="GO:0004826">
    <property type="term" value="F:phenylalanine-tRNA ligase activity"/>
    <property type="evidence" value="ECO:0007669"/>
    <property type="project" value="UniProtKB-UniRule"/>
</dbReference>
<keyword evidence="11 16" id="KW-0694">RNA-binding</keyword>
<evidence type="ECO:0000256" key="2">
    <source>
        <dbReference type="ARBA" id="ARBA00008653"/>
    </source>
</evidence>
<dbReference type="FunFam" id="2.40.50.140:FF:000045">
    <property type="entry name" value="Phenylalanine--tRNA ligase beta subunit"/>
    <property type="match status" value="1"/>
</dbReference>
<comment type="caution">
    <text evidence="20">The sequence shown here is derived from an EMBL/GenBank/DDBJ whole genome shotgun (WGS) entry which is preliminary data.</text>
</comment>
<dbReference type="Proteomes" id="UP000757890">
    <property type="component" value="Unassembled WGS sequence"/>
</dbReference>
<keyword evidence="13 15" id="KW-0030">Aminoacyl-tRNA synthetase</keyword>
<dbReference type="GO" id="GO:0000049">
    <property type="term" value="F:tRNA binding"/>
    <property type="evidence" value="ECO:0007669"/>
    <property type="project" value="UniProtKB-UniRule"/>
</dbReference>
<evidence type="ECO:0000256" key="15">
    <source>
        <dbReference type="HAMAP-Rule" id="MF_00283"/>
    </source>
</evidence>
<dbReference type="InterPro" id="IPR012340">
    <property type="entry name" value="NA-bd_OB-fold"/>
</dbReference>
<dbReference type="PROSITE" id="PS51447">
    <property type="entry name" value="FDX_ACB"/>
    <property type="match status" value="1"/>
</dbReference>
<dbReference type="SMART" id="SM00873">
    <property type="entry name" value="B3_4"/>
    <property type="match status" value="1"/>
</dbReference>
<dbReference type="SUPFAM" id="SSF56037">
    <property type="entry name" value="PheT/TilS domain"/>
    <property type="match status" value="1"/>
</dbReference>
<feature type="binding site" evidence="15">
    <location>
        <position position="485"/>
    </location>
    <ligand>
        <name>Mg(2+)</name>
        <dbReference type="ChEBI" id="CHEBI:18420"/>
        <note>shared with alpha subunit</note>
    </ligand>
</feature>
<dbReference type="HAMAP" id="MF_00283">
    <property type="entry name" value="Phe_tRNA_synth_beta1"/>
    <property type="match status" value="1"/>
</dbReference>
<feature type="binding site" evidence="15">
    <location>
        <position position="486"/>
    </location>
    <ligand>
        <name>Mg(2+)</name>
        <dbReference type="ChEBI" id="CHEBI:18420"/>
        <note>shared with alpha subunit</note>
    </ligand>
</feature>
<evidence type="ECO:0000256" key="1">
    <source>
        <dbReference type="ARBA" id="ARBA00004496"/>
    </source>
</evidence>
<dbReference type="GO" id="GO:0140096">
    <property type="term" value="F:catalytic activity, acting on a protein"/>
    <property type="evidence" value="ECO:0007669"/>
    <property type="project" value="UniProtKB-ARBA"/>
</dbReference>
<dbReference type="GO" id="GO:0016740">
    <property type="term" value="F:transferase activity"/>
    <property type="evidence" value="ECO:0007669"/>
    <property type="project" value="UniProtKB-ARBA"/>
</dbReference>
<evidence type="ECO:0000313" key="21">
    <source>
        <dbReference type="Proteomes" id="UP000757890"/>
    </source>
</evidence>
<comment type="subcellular location">
    <subcellularLocation>
        <location evidence="1 15">Cytoplasm</location>
    </subcellularLocation>
</comment>
<dbReference type="Pfam" id="PF01588">
    <property type="entry name" value="tRNA_bind"/>
    <property type="match status" value="1"/>
</dbReference>
<feature type="binding site" evidence="15">
    <location>
        <position position="482"/>
    </location>
    <ligand>
        <name>Mg(2+)</name>
        <dbReference type="ChEBI" id="CHEBI:18420"/>
        <note>shared with alpha subunit</note>
    </ligand>
</feature>
<proteinExistence type="inferred from homology"/>
<dbReference type="Gene3D" id="2.40.50.140">
    <property type="entry name" value="Nucleic acid-binding proteins"/>
    <property type="match status" value="1"/>
</dbReference>
<dbReference type="Pfam" id="PF03483">
    <property type="entry name" value="B3_4"/>
    <property type="match status" value="1"/>
</dbReference>
<dbReference type="PROSITE" id="PS50886">
    <property type="entry name" value="TRBD"/>
    <property type="match status" value="1"/>
</dbReference>
<dbReference type="NCBIfam" id="TIGR00472">
    <property type="entry name" value="pheT_bact"/>
    <property type="match status" value="1"/>
</dbReference>
<dbReference type="PANTHER" id="PTHR10947">
    <property type="entry name" value="PHENYLALANYL-TRNA SYNTHETASE BETA CHAIN AND LEUCINE-RICH REPEAT-CONTAINING PROTEIN 47"/>
    <property type="match status" value="1"/>
</dbReference>
<dbReference type="InterPro" id="IPR033714">
    <property type="entry name" value="tRNA_bind_bactPheRS"/>
</dbReference>
<dbReference type="InterPro" id="IPR002547">
    <property type="entry name" value="tRNA-bd_dom"/>
</dbReference>
<evidence type="ECO:0000256" key="6">
    <source>
        <dbReference type="ARBA" id="ARBA00022598"/>
    </source>
</evidence>
<dbReference type="InterPro" id="IPR004532">
    <property type="entry name" value="Phe-tRNA-ligase_IIc_bsu_bact"/>
</dbReference>
<evidence type="ECO:0000256" key="3">
    <source>
        <dbReference type="ARBA" id="ARBA00011209"/>
    </source>
</evidence>
<keyword evidence="6 15" id="KW-0436">Ligase</keyword>
<accession>A0A930B774</accession>
<keyword evidence="7 15" id="KW-0479">Metal-binding</keyword>
<feature type="domain" description="B5" evidence="19">
    <location>
        <begin position="423"/>
        <end position="498"/>
    </location>
</feature>
<feature type="domain" description="FDX-ACB" evidence="18">
    <location>
        <begin position="730"/>
        <end position="822"/>
    </location>
</feature>
<dbReference type="GO" id="GO:0009328">
    <property type="term" value="C:phenylalanine-tRNA ligase complex"/>
    <property type="evidence" value="ECO:0007669"/>
    <property type="project" value="TreeGrafter"/>
</dbReference>
<dbReference type="InterPro" id="IPR005121">
    <property type="entry name" value="Fdx_antiC-bd"/>
</dbReference>
<dbReference type="FunFam" id="3.30.70.380:FF:000001">
    <property type="entry name" value="Phenylalanine--tRNA ligase beta subunit"/>
    <property type="match status" value="1"/>
</dbReference>
<comment type="subunit">
    <text evidence="3 15">Tetramer of two alpha and two beta subunits.</text>
</comment>
<evidence type="ECO:0000259" key="19">
    <source>
        <dbReference type="PROSITE" id="PS51483"/>
    </source>
</evidence>
<dbReference type="EC" id="6.1.1.20" evidence="15"/>
<evidence type="ECO:0000256" key="8">
    <source>
        <dbReference type="ARBA" id="ARBA00022741"/>
    </source>
</evidence>
<dbReference type="Gene3D" id="3.30.70.380">
    <property type="entry name" value="Ferrodoxin-fold anticodon-binding domain"/>
    <property type="match status" value="1"/>
</dbReference>
<dbReference type="Pfam" id="PF03147">
    <property type="entry name" value="FDX-ACB"/>
    <property type="match status" value="1"/>
</dbReference>
<sequence length="823" mass="91469">MNVSLKWLGTLVDIKGLDPEEMAETLTIDGIPVERVIYPGKGISGVVTGKILSVEKHPNADKLVICHVDVGRPDSIQIVTGANNVKEGLIVPVALDGAHVPAKHDAGTPGGLKYGDIKIKAGELRGVKSAGMMCSCSELGLDENLFPGVNKEGIMILPADTQVGVDFHTLYDLDDVIFEMELTANRADCFSMIGMALEVGAVFKRKVTLPFINVAESGMPIQGRAAVHISDARYCKRFCGRLMENIKMGRSPMWMENRLRSNGIRPINNIVDAANYVMLEIGQPLHTYDYDKVEGNELTCRFAGEKENLKTLDGVERILHHTDLVIADKAGNPVCIAGVMGGLDSEITDKTKSVFLEAAVFDSASVRRTSRRLGLRSEASGRYEKGINPARTEMAINRICQLLIEQGACTVAPGLLDEYPIKSEPQIINTTIDEINDYIGIELSKNEMIDILESLHFSVAEDNGKIRVTVPDFRMDLYGMPDLAEEVARVYGYSNIPITTPWSAVTKGIMSPSQEVLFKVTDILVENGLSQVVNYSFMDKNDLKKLNFPEDSSVYNAISIMNPISDEYPDMRTSLLPGLMHTLQYNLSKKNDQVAIFEYGHIYEPKRFPLDELPKEYSLISGLMCGGPAENGYPNDQREYDFFDIKAVMENVLSALSIRDYKIRRTNYPVFHPGVSAEFVKNDVILARFGELHPAVLDKWNIKRIVYGFTISLPDIMIFAGTATNYKKIPKFPSAERDLAVLVPEQLSNENIENIIRQAGNKHLEKLYLFDLYQGKQVPAGFKSMAYRLSFRASDRTLTDAEVDNWIETIVISLGKVNVVLRT</sequence>
<dbReference type="InterPro" id="IPR009061">
    <property type="entry name" value="DNA-bd_dom_put_sf"/>
</dbReference>
<feature type="domain" description="TRNA-binding" evidence="17">
    <location>
        <begin position="40"/>
        <end position="168"/>
    </location>
</feature>
<evidence type="ECO:0000256" key="9">
    <source>
        <dbReference type="ARBA" id="ARBA00022840"/>
    </source>
</evidence>
<evidence type="ECO:0000259" key="17">
    <source>
        <dbReference type="PROSITE" id="PS50886"/>
    </source>
</evidence>
<dbReference type="SUPFAM" id="SSF54991">
    <property type="entry name" value="Anticodon-binding domain of PheRS"/>
    <property type="match status" value="1"/>
</dbReference>
<evidence type="ECO:0000256" key="13">
    <source>
        <dbReference type="ARBA" id="ARBA00023146"/>
    </source>
</evidence>
<dbReference type="InterPro" id="IPR045864">
    <property type="entry name" value="aa-tRNA-synth_II/BPL/LPL"/>
</dbReference>
<dbReference type="SUPFAM" id="SSF46955">
    <property type="entry name" value="Putative DNA-binding domain"/>
    <property type="match status" value="1"/>
</dbReference>
<comment type="similarity">
    <text evidence="2 15">Belongs to the phenylalanyl-tRNA synthetase beta subunit family. Type 1 subfamily.</text>
</comment>
<dbReference type="Gene3D" id="3.30.930.10">
    <property type="entry name" value="Bira Bifunctional Protein, Domain 2"/>
    <property type="match status" value="1"/>
</dbReference>
<comment type="catalytic activity">
    <reaction evidence="14 15">
        <text>tRNA(Phe) + L-phenylalanine + ATP = L-phenylalanyl-tRNA(Phe) + AMP + diphosphate + H(+)</text>
        <dbReference type="Rhea" id="RHEA:19413"/>
        <dbReference type="Rhea" id="RHEA-COMP:9668"/>
        <dbReference type="Rhea" id="RHEA-COMP:9699"/>
        <dbReference type="ChEBI" id="CHEBI:15378"/>
        <dbReference type="ChEBI" id="CHEBI:30616"/>
        <dbReference type="ChEBI" id="CHEBI:33019"/>
        <dbReference type="ChEBI" id="CHEBI:58095"/>
        <dbReference type="ChEBI" id="CHEBI:78442"/>
        <dbReference type="ChEBI" id="CHEBI:78531"/>
        <dbReference type="ChEBI" id="CHEBI:456215"/>
        <dbReference type="EC" id="6.1.1.20"/>
    </reaction>
</comment>
<keyword evidence="9 15" id="KW-0067">ATP-binding</keyword>
<evidence type="ECO:0000256" key="4">
    <source>
        <dbReference type="ARBA" id="ARBA00022490"/>
    </source>
</evidence>
<keyword evidence="4 15" id="KW-0963">Cytoplasm</keyword>
<dbReference type="PANTHER" id="PTHR10947:SF0">
    <property type="entry name" value="PHENYLALANINE--TRNA LIGASE BETA SUBUNIT"/>
    <property type="match status" value="1"/>
</dbReference>
<evidence type="ECO:0000256" key="11">
    <source>
        <dbReference type="ARBA" id="ARBA00022884"/>
    </source>
</evidence>
<dbReference type="CDD" id="cd00769">
    <property type="entry name" value="PheRS_beta_core"/>
    <property type="match status" value="1"/>
</dbReference>
<dbReference type="Gene3D" id="3.30.56.10">
    <property type="match status" value="2"/>
</dbReference>
<evidence type="ECO:0000259" key="18">
    <source>
        <dbReference type="PROSITE" id="PS51447"/>
    </source>
</evidence>
<dbReference type="InterPro" id="IPR041616">
    <property type="entry name" value="PheRS_beta_core"/>
</dbReference>
<evidence type="ECO:0000256" key="12">
    <source>
        <dbReference type="ARBA" id="ARBA00022917"/>
    </source>
</evidence>
<dbReference type="Gene3D" id="3.50.40.10">
    <property type="entry name" value="Phenylalanyl-trna Synthetase, Chain B, domain 3"/>
    <property type="match status" value="1"/>
</dbReference>
<dbReference type="SUPFAM" id="SSF55681">
    <property type="entry name" value="Class II aaRS and biotin synthetases"/>
    <property type="match status" value="1"/>
</dbReference>
<dbReference type="InterPro" id="IPR045060">
    <property type="entry name" value="Phe-tRNA-ligase_IIc_bsu"/>
</dbReference>
<organism evidence="20 21">
    <name type="scientific">Dialister invisus</name>
    <dbReference type="NCBI Taxonomy" id="218538"/>
    <lineage>
        <taxon>Bacteria</taxon>
        <taxon>Bacillati</taxon>
        <taxon>Bacillota</taxon>
        <taxon>Negativicutes</taxon>
        <taxon>Veillonellales</taxon>
        <taxon>Veillonellaceae</taxon>
        <taxon>Dialister</taxon>
    </lineage>
</organism>
<protein>
    <recommendedName>
        <fullName evidence="15">Phenylalanine--tRNA ligase beta subunit</fullName>
        <ecNumber evidence="15">6.1.1.20</ecNumber>
    </recommendedName>
    <alternativeName>
        <fullName evidence="15">Phenylalanyl-tRNA synthetase beta subunit</fullName>
        <shortName evidence="15">PheRS</shortName>
    </alternativeName>
</protein>
<dbReference type="GO" id="GO:0005524">
    <property type="term" value="F:ATP binding"/>
    <property type="evidence" value="ECO:0007669"/>
    <property type="project" value="UniProtKB-UniRule"/>
</dbReference>
<dbReference type="PROSITE" id="PS51483">
    <property type="entry name" value="B5"/>
    <property type="match status" value="1"/>
</dbReference>
<reference evidence="20" key="1">
    <citation type="submission" date="2020-04" db="EMBL/GenBank/DDBJ databases">
        <title>Deep metagenomics examines the oral microbiome during advanced dental caries in children, revealing novel taxa and co-occurrences with host molecules.</title>
        <authorList>
            <person name="Baker J.L."/>
            <person name="Morton J.T."/>
            <person name="Dinis M."/>
            <person name="Alvarez R."/>
            <person name="Tran N.C."/>
            <person name="Knight R."/>
            <person name="Edlund A."/>
        </authorList>
    </citation>
    <scope>NUCLEOTIDE SEQUENCE</scope>
    <source>
        <strain evidence="20">JCVI_32_bin.14</strain>
    </source>
</reference>
<comment type="cofactor">
    <cofactor evidence="15">
        <name>Mg(2+)</name>
        <dbReference type="ChEBI" id="CHEBI:18420"/>
    </cofactor>
    <text evidence="15">Binds 2 magnesium ions per tetramer.</text>
</comment>
<dbReference type="SUPFAM" id="SSF50249">
    <property type="entry name" value="Nucleic acid-binding proteins"/>
    <property type="match status" value="1"/>
</dbReference>
<keyword evidence="10 15" id="KW-0460">Magnesium</keyword>
<name>A0A930B774_9FIRM</name>
<keyword evidence="8 15" id="KW-0547">Nucleotide-binding</keyword>
<evidence type="ECO:0000313" key="20">
    <source>
        <dbReference type="EMBL" id="MBF1128720.1"/>
    </source>
</evidence>
<dbReference type="InterPro" id="IPR005147">
    <property type="entry name" value="tRNA_synthase_B5-dom"/>
</dbReference>
<evidence type="ECO:0000256" key="7">
    <source>
        <dbReference type="ARBA" id="ARBA00022723"/>
    </source>
</evidence>
<evidence type="ECO:0000256" key="14">
    <source>
        <dbReference type="ARBA" id="ARBA00049255"/>
    </source>
</evidence>
<dbReference type="SMART" id="SM00874">
    <property type="entry name" value="B5"/>
    <property type="match status" value="1"/>
</dbReference>